<feature type="compositionally biased region" description="Basic and acidic residues" evidence="1">
    <location>
        <begin position="163"/>
        <end position="173"/>
    </location>
</feature>
<evidence type="ECO:0000259" key="2">
    <source>
        <dbReference type="Pfam" id="PF20232"/>
    </source>
</evidence>
<sequence length="344" mass="39300">MEEKLFLTFVVMNTRLLKTGGAASHQFKQEGGYIGNDDTCHWVLPDPNNALITPYCQISFENGEYQLIDIQGGIGINDEAPQFEQQRQVKVKDGDVFRIGSYQIRAHLKIVEVEREAHYRMAEMAGSSVKEPTPSYIPQLDIDLPAPAVREVQASNTEVTSSIKHDEQDKEPRMLSSTHVTTDDINAPLEATIAGLLAIHNRQDGFFHLLNRSFQPIQDNPLQMGLSPEETKNLMFGEERNLFHLEPVQAIETSFKSIESHSERMHQATALALKYLLNEFSPETLSHRFQAYRKSAPDNVDQDAWAWKMYQSYFSELTSGRQKGFEKQFWEVLEQSYEGLQRQS</sequence>
<dbReference type="Proteomes" id="UP001607151">
    <property type="component" value="Unassembled WGS sequence"/>
</dbReference>
<reference evidence="3 4" key="1">
    <citation type="submission" date="2024-10" db="EMBL/GenBank/DDBJ databases">
        <authorList>
            <person name="Yibar A."/>
            <person name="Saticioglu I.B."/>
            <person name="Duman M."/>
            <person name="Ajmi N."/>
            <person name="Gurler F."/>
            <person name="Ay H."/>
            <person name="Onuk E."/>
            <person name="Guler S."/>
            <person name="Romalde J.L."/>
        </authorList>
    </citation>
    <scope>NUCLEOTIDE SEQUENCE [LARGE SCALE GENOMIC DNA]</scope>
    <source>
        <strain evidence="3 4">14-MA-B</strain>
    </source>
</reference>
<dbReference type="Gene3D" id="2.60.200.20">
    <property type="match status" value="1"/>
</dbReference>
<dbReference type="Pfam" id="PF20232">
    <property type="entry name" value="T6SS_FHA_C"/>
    <property type="match status" value="1"/>
</dbReference>
<proteinExistence type="predicted"/>
<keyword evidence="4" id="KW-1185">Reference proteome</keyword>
<gene>
    <name evidence="3" type="ORF">ACGRQ9_05385</name>
</gene>
<dbReference type="CDD" id="cd00060">
    <property type="entry name" value="FHA"/>
    <property type="match status" value="1"/>
</dbReference>
<feature type="domain" description="Type VI secretion system FHA" evidence="2">
    <location>
        <begin position="183"/>
        <end position="338"/>
    </location>
</feature>
<comment type="caution">
    <text evidence="3">The sequence shown here is derived from an EMBL/GenBank/DDBJ whole genome shotgun (WGS) entry which is preliminary data.</text>
</comment>
<evidence type="ECO:0000256" key="1">
    <source>
        <dbReference type="SAM" id="MobiDB-lite"/>
    </source>
</evidence>
<feature type="region of interest" description="Disordered" evidence="1">
    <location>
        <begin position="156"/>
        <end position="180"/>
    </location>
</feature>
<dbReference type="EMBL" id="JBIHSN010000002">
    <property type="protein sequence ID" value="MFH0264930.1"/>
    <property type="molecule type" value="Genomic_DNA"/>
</dbReference>
<evidence type="ECO:0000313" key="4">
    <source>
        <dbReference type="Proteomes" id="UP001607151"/>
    </source>
</evidence>
<protein>
    <submittedName>
        <fullName evidence="3">Type VI secretion system-associated FHA domain protein</fullName>
    </submittedName>
</protein>
<dbReference type="SUPFAM" id="SSF49879">
    <property type="entry name" value="SMAD/FHA domain"/>
    <property type="match status" value="1"/>
</dbReference>
<organism evidence="3 4">
    <name type="scientific">Vibrio rumoiensis</name>
    <dbReference type="NCBI Taxonomy" id="76258"/>
    <lineage>
        <taxon>Bacteria</taxon>
        <taxon>Pseudomonadati</taxon>
        <taxon>Pseudomonadota</taxon>
        <taxon>Gammaproteobacteria</taxon>
        <taxon>Vibrionales</taxon>
        <taxon>Vibrionaceae</taxon>
        <taxon>Vibrio</taxon>
    </lineage>
</organism>
<dbReference type="RefSeq" id="WP_394607407.1">
    <property type="nucleotide sequence ID" value="NZ_JBIHSN010000002.1"/>
</dbReference>
<dbReference type="InterPro" id="IPR008984">
    <property type="entry name" value="SMAD_FHA_dom_sf"/>
</dbReference>
<accession>A0ABW7IV52</accession>
<evidence type="ECO:0000313" key="3">
    <source>
        <dbReference type="EMBL" id="MFH0264930.1"/>
    </source>
</evidence>
<dbReference type="InterPro" id="IPR046883">
    <property type="entry name" value="T6SS_FHA_C"/>
</dbReference>
<name>A0ABW7IV52_9VIBR</name>